<dbReference type="Proteomes" id="UP000238385">
    <property type="component" value="Unassembled WGS sequence"/>
</dbReference>
<evidence type="ECO:0000313" key="1">
    <source>
        <dbReference type="EMBL" id="PSF08081.1"/>
    </source>
</evidence>
<gene>
    <name evidence="1" type="ORF">C7H08_09945</name>
</gene>
<sequence length="63" mass="6988">MTTPKPSAITSEAILESLSRAVEQELDRKRRLGHYYVTSENGEIVFHGEDAPTTKSSEPKAAR</sequence>
<proteinExistence type="predicted"/>
<comment type="caution">
    <text evidence="1">The sequence shown here is derived from an EMBL/GenBank/DDBJ whole genome shotgun (WGS) entry which is preliminary data.</text>
</comment>
<dbReference type="AlphaFoldDB" id="A0A2T1KD80"/>
<accession>A0A2T1KD80</accession>
<protein>
    <submittedName>
        <fullName evidence="1">Uncharacterized protein</fullName>
    </submittedName>
</protein>
<evidence type="ECO:0000313" key="2">
    <source>
        <dbReference type="Proteomes" id="UP000238385"/>
    </source>
</evidence>
<dbReference type="OrthoDB" id="598431at2"/>
<keyword evidence="2" id="KW-1185">Reference proteome</keyword>
<name>A0A2T1KD80_9GAMM</name>
<reference evidence="1 2" key="1">
    <citation type="submission" date="2018-03" db="EMBL/GenBank/DDBJ databases">
        <title>Marinobacter brunus sp. nov., a marine bacterium of Gamma-proteobacteria isolated from the surface seawater of the South China Sea.</title>
        <authorList>
            <person name="Cheng H."/>
            <person name="Wu Y.-H."/>
            <person name="Xamxidin M."/>
            <person name="Xu X.-W."/>
        </authorList>
    </citation>
    <scope>NUCLEOTIDE SEQUENCE [LARGE SCALE GENOMIC DNA]</scope>
    <source>
        <strain evidence="1 2">JCM 30472</strain>
    </source>
</reference>
<dbReference type="EMBL" id="PXNN01000013">
    <property type="protein sequence ID" value="PSF08081.1"/>
    <property type="molecule type" value="Genomic_DNA"/>
</dbReference>
<organism evidence="1 2">
    <name type="scientific">Marinobacter halophilus</name>
    <dbReference type="NCBI Taxonomy" id="1323740"/>
    <lineage>
        <taxon>Bacteria</taxon>
        <taxon>Pseudomonadati</taxon>
        <taxon>Pseudomonadota</taxon>
        <taxon>Gammaproteobacteria</taxon>
        <taxon>Pseudomonadales</taxon>
        <taxon>Marinobacteraceae</taxon>
        <taxon>Marinobacter</taxon>
    </lineage>
</organism>